<comment type="caution">
    <text evidence="1">The sequence shown here is derived from an EMBL/GenBank/DDBJ whole genome shotgun (WGS) entry which is preliminary data.</text>
</comment>
<sequence>MIWSEGIGLQMGMTAYAELLAESKPHDLVKLKEFLKESNNPLTWS</sequence>
<reference evidence="1 2" key="1">
    <citation type="submission" date="2020-11" db="EMBL/GenBank/DDBJ databases">
        <title>Arthrobacter antarcticus sp. nov., isolated from Antarctic Soil.</title>
        <authorList>
            <person name="Li J."/>
        </authorList>
    </citation>
    <scope>NUCLEOTIDE SEQUENCE [LARGE SCALE GENOMIC DNA]</scope>
    <source>
        <strain evidence="1 2">Z1-20</strain>
    </source>
</reference>
<accession>A0A931CWK7</accession>
<protein>
    <submittedName>
        <fullName evidence="1">Uncharacterized protein</fullName>
    </submittedName>
</protein>
<dbReference type="EMBL" id="JADNYM010000027">
    <property type="protein sequence ID" value="MBG0741248.1"/>
    <property type="molecule type" value="Genomic_DNA"/>
</dbReference>
<gene>
    <name evidence="1" type="ORF">IV500_17920</name>
</gene>
<dbReference type="AlphaFoldDB" id="A0A931CWK7"/>
<evidence type="ECO:0000313" key="2">
    <source>
        <dbReference type="Proteomes" id="UP000655366"/>
    </source>
</evidence>
<proteinExistence type="predicted"/>
<name>A0A931CWK7_9MICC</name>
<keyword evidence="2" id="KW-1185">Reference proteome</keyword>
<evidence type="ECO:0000313" key="1">
    <source>
        <dbReference type="EMBL" id="MBG0741248.1"/>
    </source>
</evidence>
<dbReference type="Proteomes" id="UP000655366">
    <property type="component" value="Unassembled WGS sequence"/>
</dbReference>
<organism evidence="1 2">
    <name type="scientific">Arthrobacter terrae</name>
    <dbReference type="NCBI Taxonomy" id="2935737"/>
    <lineage>
        <taxon>Bacteria</taxon>
        <taxon>Bacillati</taxon>
        <taxon>Actinomycetota</taxon>
        <taxon>Actinomycetes</taxon>
        <taxon>Micrococcales</taxon>
        <taxon>Micrococcaceae</taxon>
        <taxon>Arthrobacter</taxon>
    </lineage>
</organism>